<dbReference type="AlphaFoldDB" id="A0AAV5SJL8"/>
<dbReference type="EMBL" id="BTSX01000002">
    <property type="protein sequence ID" value="GMS83268.1"/>
    <property type="molecule type" value="Genomic_DNA"/>
</dbReference>
<protein>
    <submittedName>
        <fullName evidence="1">Uncharacterized protein</fullName>
    </submittedName>
</protein>
<feature type="non-terminal residue" evidence="1">
    <location>
        <position position="165"/>
    </location>
</feature>
<reference evidence="1" key="1">
    <citation type="submission" date="2023-10" db="EMBL/GenBank/DDBJ databases">
        <title>Genome assembly of Pristionchus species.</title>
        <authorList>
            <person name="Yoshida K."/>
            <person name="Sommer R.J."/>
        </authorList>
    </citation>
    <scope>NUCLEOTIDE SEQUENCE</scope>
    <source>
        <strain evidence="1">RS0144</strain>
    </source>
</reference>
<evidence type="ECO:0000313" key="2">
    <source>
        <dbReference type="Proteomes" id="UP001432027"/>
    </source>
</evidence>
<comment type="caution">
    <text evidence="1">The sequence shown here is derived from an EMBL/GenBank/DDBJ whole genome shotgun (WGS) entry which is preliminary data.</text>
</comment>
<keyword evidence="2" id="KW-1185">Reference proteome</keyword>
<proteinExistence type="predicted"/>
<accession>A0AAV5SJL8</accession>
<sequence length="165" mass="17701">LPIFVSFFQSLPDEGFLRIEQLETLSITADWRTRVPGYVIHVQVDAGWTNDDSAHSAAGRLVVGAAAGWSAFGFGRGVTSCDRSGDLHPSYSLDRRGRGTVFGGAIGRRFRVLVHLLLDASSGRTRLLVVRPIHVINEGETGDIGGIGVGEGSRVVEGRKDETGL</sequence>
<feature type="non-terminal residue" evidence="1">
    <location>
        <position position="1"/>
    </location>
</feature>
<gene>
    <name evidence="1" type="ORF">PENTCL1PPCAC_5442</name>
</gene>
<evidence type="ECO:0000313" key="1">
    <source>
        <dbReference type="EMBL" id="GMS83268.1"/>
    </source>
</evidence>
<name>A0AAV5SJL8_9BILA</name>
<dbReference type="Proteomes" id="UP001432027">
    <property type="component" value="Unassembled WGS sequence"/>
</dbReference>
<organism evidence="1 2">
    <name type="scientific">Pristionchus entomophagus</name>
    <dbReference type="NCBI Taxonomy" id="358040"/>
    <lineage>
        <taxon>Eukaryota</taxon>
        <taxon>Metazoa</taxon>
        <taxon>Ecdysozoa</taxon>
        <taxon>Nematoda</taxon>
        <taxon>Chromadorea</taxon>
        <taxon>Rhabditida</taxon>
        <taxon>Rhabditina</taxon>
        <taxon>Diplogasteromorpha</taxon>
        <taxon>Diplogasteroidea</taxon>
        <taxon>Neodiplogasteridae</taxon>
        <taxon>Pristionchus</taxon>
    </lineage>
</organism>